<dbReference type="PANTHER" id="PTHR24148">
    <property type="entry name" value="ANKYRIN REPEAT DOMAIN-CONTAINING PROTEIN 39 HOMOLOG-RELATED"/>
    <property type="match status" value="1"/>
</dbReference>
<protein>
    <recommendedName>
        <fullName evidence="1">Heterokaryon incompatibility domain-containing protein</fullName>
    </recommendedName>
</protein>
<organism evidence="2 3">
    <name type="scientific">Polyplosphaeria fusca</name>
    <dbReference type="NCBI Taxonomy" id="682080"/>
    <lineage>
        <taxon>Eukaryota</taxon>
        <taxon>Fungi</taxon>
        <taxon>Dikarya</taxon>
        <taxon>Ascomycota</taxon>
        <taxon>Pezizomycotina</taxon>
        <taxon>Dothideomycetes</taxon>
        <taxon>Pleosporomycetidae</taxon>
        <taxon>Pleosporales</taxon>
        <taxon>Tetraplosphaeriaceae</taxon>
        <taxon>Polyplosphaeria</taxon>
    </lineage>
</organism>
<comment type="caution">
    <text evidence="2">The sequence shown here is derived from an EMBL/GenBank/DDBJ whole genome shotgun (WGS) entry which is preliminary data.</text>
</comment>
<gene>
    <name evidence="2" type="ORF">EJ04DRAFT_556159</name>
</gene>
<feature type="domain" description="Heterokaryon incompatibility" evidence="1">
    <location>
        <begin position="147"/>
        <end position="336"/>
    </location>
</feature>
<dbReference type="AlphaFoldDB" id="A0A9P4QMP6"/>
<dbReference type="OrthoDB" id="2157530at2759"/>
<evidence type="ECO:0000259" key="1">
    <source>
        <dbReference type="Pfam" id="PF06985"/>
    </source>
</evidence>
<keyword evidence="3" id="KW-1185">Reference proteome</keyword>
<proteinExistence type="predicted"/>
<dbReference type="PANTHER" id="PTHR24148:SF64">
    <property type="entry name" value="HETEROKARYON INCOMPATIBILITY DOMAIN-CONTAINING PROTEIN"/>
    <property type="match status" value="1"/>
</dbReference>
<name>A0A9P4QMP6_9PLEO</name>
<evidence type="ECO:0000313" key="2">
    <source>
        <dbReference type="EMBL" id="KAF2729339.1"/>
    </source>
</evidence>
<dbReference type="InterPro" id="IPR010730">
    <property type="entry name" value="HET"/>
</dbReference>
<dbReference type="Pfam" id="PF06985">
    <property type="entry name" value="HET"/>
    <property type="match status" value="1"/>
</dbReference>
<dbReference type="InterPro" id="IPR052895">
    <property type="entry name" value="HetReg/Transcr_Mod"/>
</dbReference>
<reference evidence="2" key="1">
    <citation type="journal article" date="2020" name="Stud. Mycol.">
        <title>101 Dothideomycetes genomes: a test case for predicting lifestyles and emergence of pathogens.</title>
        <authorList>
            <person name="Haridas S."/>
            <person name="Albert R."/>
            <person name="Binder M."/>
            <person name="Bloem J."/>
            <person name="Labutti K."/>
            <person name="Salamov A."/>
            <person name="Andreopoulos B."/>
            <person name="Baker S."/>
            <person name="Barry K."/>
            <person name="Bills G."/>
            <person name="Bluhm B."/>
            <person name="Cannon C."/>
            <person name="Castanera R."/>
            <person name="Culley D."/>
            <person name="Daum C."/>
            <person name="Ezra D."/>
            <person name="Gonzalez J."/>
            <person name="Henrissat B."/>
            <person name="Kuo A."/>
            <person name="Liang C."/>
            <person name="Lipzen A."/>
            <person name="Lutzoni F."/>
            <person name="Magnuson J."/>
            <person name="Mondo S."/>
            <person name="Nolan M."/>
            <person name="Ohm R."/>
            <person name="Pangilinan J."/>
            <person name="Park H.-J."/>
            <person name="Ramirez L."/>
            <person name="Alfaro M."/>
            <person name="Sun H."/>
            <person name="Tritt A."/>
            <person name="Yoshinaga Y."/>
            <person name="Zwiers L.-H."/>
            <person name="Turgeon B."/>
            <person name="Goodwin S."/>
            <person name="Spatafora J."/>
            <person name="Crous P."/>
            <person name="Grigoriev I."/>
        </authorList>
    </citation>
    <scope>NUCLEOTIDE SEQUENCE</scope>
    <source>
        <strain evidence="2">CBS 125425</strain>
    </source>
</reference>
<dbReference type="Proteomes" id="UP000799444">
    <property type="component" value="Unassembled WGS sequence"/>
</dbReference>
<dbReference type="EMBL" id="ML996248">
    <property type="protein sequence ID" value="KAF2729339.1"/>
    <property type="molecule type" value="Genomic_DNA"/>
</dbReference>
<evidence type="ECO:0000313" key="3">
    <source>
        <dbReference type="Proteomes" id="UP000799444"/>
    </source>
</evidence>
<sequence length="714" mass="81239">MEGASGHQKYAQTPYRTRTQKAFDRIPVGQNEPKALLDQTVSNWKQQFAPETVRVLENESLSTILADFEDINIEDTVKDVQENQFGDVCDDDTTNQFSLVITDLTSPSHEDEGELGNWPRRLLHVPSLTSFEWTPRNVYGLHECPDYAAISYTWGRWMLRSTELPEVKSLPIQGVPWDVPRVDPALFTVDQFRCAIDTCTRRRKQPDLEFVWLDIACIDQNEDSREGALEIGRQAKIFHGANQTFVWLANNHLLKPKSTGDLSDQLWFLITYGPYADGLLPFASGTTENPEWMAPEYRTELIGELERNARPFTRAVEALRDITSYPWFSSLWTLQEAFLSPDSYLLDPNGHFVRDIHGVLPVLRDLLRAVRGWYEECTAMADFRKAIQCPRSIQEESLKHLAEKTGLDALSSYNPMLLYAQARHRKTTHMEDRIYGIMQVFGLSLGKSSVSCNQAETFSLSALEAQLATSLAETFPVLSQLHIHSHAVTGRQAWRLSSTSVSPGWDIELPFRLQQRHLPGLTAKLSAKEICIIDPNTGASAKRVLHGFFKGSTCAFEVLSKFWTGPRAQANNNQRDLGFEFQIALDETSLFTKESLGIPWLQWQIPRGQPQVELVNSMVQRFHEKEVHAEVLLLGAGRGSHTTFYGLIVIECHDQRLGAWWARLGICNWQVPLPLSTNLVQDPIMARRKTRHWQYSPVLTAESEDWKYQAGFFG</sequence>
<accession>A0A9P4QMP6</accession>